<sequence>MSTAPTPPTGEQLDAARAFVITRQRRNRAEPGTCGPEVVAAFDAWSHVVDRHMARAKVAVDRGEPVGAAGAWAVVVEALAGRVKHPEFPPCPYAEARAARYGS</sequence>
<name>A0ABN1TVC8_9ACTN</name>
<evidence type="ECO:0000313" key="2">
    <source>
        <dbReference type="Proteomes" id="UP001499987"/>
    </source>
</evidence>
<proteinExistence type="predicted"/>
<gene>
    <name evidence="1" type="ORF">GCM10009663_53290</name>
</gene>
<protein>
    <submittedName>
        <fullName evidence="1">Uncharacterized protein</fullName>
    </submittedName>
</protein>
<dbReference type="EMBL" id="BAAALD010000061">
    <property type="protein sequence ID" value="GAA1104340.1"/>
    <property type="molecule type" value="Genomic_DNA"/>
</dbReference>
<dbReference type="Proteomes" id="UP001499987">
    <property type="component" value="Unassembled WGS sequence"/>
</dbReference>
<dbReference type="RefSeq" id="WP_344626220.1">
    <property type="nucleotide sequence ID" value="NZ_BAAALD010000061.1"/>
</dbReference>
<accession>A0ABN1TVC8</accession>
<keyword evidence="2" id="KW-1185">Reference proteome</keyword>
<evidence type="ECO:0000313" key="1">
    <source>
        <dbReference type="EMBL" id="GAA1104340.1"/>
    </source>
</evidence>
<comment type="caution">
    <text evidence="1">The sequence shown here is derived from an EMBL/GenBank/DDBJ whole genome shotgun (WGS) entry which is preliminary data.</text>
</comment>
<reference evidence="1 2" key="1">
    <citation type="journal article" date="2019" name="Int. J. Syst. Evol. Microbiol.">
        <title>The Global Catalogue of Microorganisms (GCM) 10K type strain sequencing project: providing services to taxonomists for standard genome sequencing and annotation.</title>
        <authorList>
            <consortium name="The Broad Institute Genomics Platform"/>
            <consortium name="The Broad Institute Genome Sequencing Center for Infectious Disease"/>
            <person name="Wu L."/>
            <person name="Ma J."/>
        </authorList>
    </citation>
    <scope>NUCLEOTIDE SEQUENCE [LARGE SCALE GENOMIC DNA]</scope>
    <source>
        <strain evidence="1 2">JCM 13002</strain>
    </source>
</reference>
<organism evidence="1 2">
    <name type="scientific">Kitasatospora arboriphila</name>
    <dbReference type="NCBI Taxonomy" id="258052"/>
    <lineage>
        <taxon>Bacteria</taxon>
        <taxon>Bacillati</taxon>
        <taxon>Actinomycetota</taxon>
        <taxon>Actinomycetes</taxon>
        <taxon>Kitasatosporales</taxon>
        <taxon>Streptomycetaceae</taxon>
        <taxon>Kitasatospora</taxon>
    </lineage>
</organism>